<proteinExistence type="predicted"/>
<accession>A0A1E7EXR2</accession>
<feature type="transmembrane region" description="Helical" evidence="1">
    <location>
        <begin position="20"/>
        <end position="37"/>
    </location>
</feature>
<keyword evidence="1" id="KW-0472">Membrane</keyword>
<dbReference type="KEGG" id="fcy:FRACYDRAFT_246454"/>
<evidence type="ECO:0000313" key="2">
    <source>
        <dbReference type="EMBL" id="OEU10702.1"/>
    </source>
</evidence>
<evidence type="ECO:0000256" key="1">
    <source>
        <dbReference type="SAM" id="Phobius"/>
    </source>
</evidence>
<dbReference type="AlphaFoldDB" id="A0A1E7EXR2"/>
<organism evidence="2 3">
    <name type="scientific">Fragilariopsis cylindrus CCMP1102</name>
    <dbReference type="NCBI Taxonomy" id="635003"/>
    <lineage>
        <taxon>Eukaryota</taxon>
        <taxon>Sar</taxon>
        <taxon>Stramenopiles</taxon>
        <taxon>Ochrophyta</taxon>
        <taxon>Bacillariophyta</taxon>
        <taxon>Bacillariophyceae</taxon>
        <taxon>Bacillariophycidae</taxon>
        <taxon>Bacillariales</taxon>
        <taxon>Bacillariaceae</taxon>
        <taxon>Fragilariopsis</taxon>
    </lineage>
</organism>
<keyword evidence="1" id="KW-0812">Transmembrane</keyword>
<feature type="transmembrane region" description="Helical" evidence="1">
    <location>
        <begin position="90"/>
        <end position="114"/>
    </location>
</feature>
<evidence type="ECO:0000313" key="3">
    <source>
        <dbReference type="Proteomes" id="UP000095751"/>
    </source>
</evidence>
<feature type="transmembrane region" description="Helical" evidence="1">
    <location>
        <begin position="134"/>
        <end position="159"/>
    </location>
</feature>
<gene>
    <name evidence="2" type="ORF">FRACYDRAFT_246454</name>
</gene>
<name>A0A1E7EXR2_9STRA</name>
<dbReference type="InParanoid" id="A0A1E7EXR2"/>
<protein>
    <submittedName>
        <fullName evidence="2">Uncharacterized protein</fullName>
    </submittedName>
</protein>
<sequence>MSSDLCVDTYNDELEIFEGVLYFSVFTWLFLTVAFLPKNEAREQQQHRCSFLVPCLRAMTRCFGPYRPLLEKDETKVIEAARNAGKCSSVAYVLLFLLLQTVPLLALVVGLAVFYPNCGCSDQGDCKCIGKINFIPVGSCTGVAIFLTSLFGLMSLAMLSKAARALPIIRNDASYATIMQYTGTDRVNVRRIMKTLPWKRITPGLGLVRLLVDGQMVSDHSIADCTEAKRPSDGVPISYTSSKLTICILLS</sequence>
<dbReference type="Proteomes" id="UP000095751">
    <property type="component" value="Unassembled WGS sequence"/>
</dbReference>
<keyword evidence="1" id="KW-1133">Transmembrane helix</keyword>
<keyword evidence="3" id="KW-1185">Reference proteome</keyword>
<dbReference type="EMBL" id="KV784370">
    <property type="protein sequence ID" value="OEU10702.1"/>
    <property type="molecule type" value="Genomic_DNA"/>
</dbReference>
<reference evidence="2 3" key="1">
    <citation type="submission" date="2016-09" db="EMBL/GenBank/DDBJ databases">
        <title>Extensive genetic diversity and differential bi-allelic expression allows diatom success in the polar Southern Ocean.</title>
        <authorList>
            <consortium name="DOE Joint Genome Institute"/>
            <person name="Mock T."/>
            <person name="Otillar R.P."/>
            <person name="Strauss J."/>
            <person name="Dupont C."/>
            <person name="Frickenhaus S."/>
            <person name="Maumus F."/>
            <person name="Mcmullan M."/>
            <person name="Sanges R."/>
            <person name="Schmutz J."/>
            <person name="Toseland A."/>
            <person name="Valas R."/>
            <person name="Veluchamy A."/>
            <person name="Ward B.J."/>
            <person name="Allen A."/>
            <person name="Barry K."/>
            <person name="Falciatore A."/>
            <person name="Ferrante M."/>
            <person name="Fortunato A.E."/>
            <person name="Gloeckner G."/>
            <person name="Gruber A."/>
            <person name="Hipkin R."/>
            <person name="Janech M."/>
            <person name="Kroth P."/>
            <person name="Leese F."/>
            <person name="Lindquist E."/>
            <person name="Lyon B.R."/>
            <person name="Martin J."/>
            <person name="Mayer C."/>
            <person name="Parker M."/>
            <person name="Quesneville H."/>
            <person name="Raymond J."/>
            <person name="Uhlig C."/>
            <person name="Valentin K.U."/>
            <person name="Worden A.Z."/>
            <person name="Armbrust E.V."/>
            <person name="Bowler C."/>
            <person name="Green B."/>
            <person name="Moulton V."/>
            <person name="Van Oosterhout C."/>
            <person name="Grigoriev I."/>
        </authorList>
    </citation>
    <scope>NUCLEOTIDE SEQUENCE [LARGE SCALE GENOMIC DNA]</scope>
    <source>
        <strain evidence="2 3">CCMP1102</strain>
    </source>
</reference>